<name>A0AA88AL46_FICCA</name>
<proteinExistence type="predicted"/>
<evidence type="ECO:0000313" key="1">
    <source>
        <dbReference type="EMBL" id="GMN53910.1"/>
    </source>
</evidence>
<accession>A0AA88AL46</accession>
<reference evidence="1" key="1">
    <citation type="submission" date="2023-07" db="EMBL/GenBank/DDBJ databases">
        <title>draft genome sequence of fig (Ficus carica).</title>
        <authorList>
            <person name="Takahashi T."/>
            <person name="Nishimura K."/>
        </authorList>
    </citation>
    <scope>NUCLEOTIDE SEQUENCE</scope>
</reference>
<comment type="caution">
    <text evidence="1">The sequence shown here is derived from an EMBL/GenBank/DDBJ whole genome shotgun (WGS) entry which is preliminary data.</text>
</comment>
<dbReference type="Proteomes" id="UP001187192">
    <property type="component" value="Unassembled WGS sequence"/>
</dbReference>
<organism evidence="1 2">
    <name type="scientific">Ficus carica</name>
    <name type="common">Common fig</name>
    <dbReference type="NCBI Taxonomy" id="3494"/>
    <lineage>
        <taxon>Eukaryota</taxon>
        <taxon>Viridiplantae</taxon>
        <taxon>Streptophyta</taxon>
        <taxon>Embryophyta</taxon>
        <taxon>Tracheophyta</taxon>
        <taxon>Spermatophyta</taxon>
        <taxon>Magnoliopsida</taxon>
        <taxon>eudicotyledons</taxon>
        <taxon>Gunneridae</taxon>
        <taxon>Pentapetalae</taxon>
        <taxon>rosids</taxon>
        <taxon>fabids</taxon>
        <taxon>Rosales</taxon>
        <taxon>Moraceae</taxon>
        <taxon>Ficeae</taxon>
        <taxon>Ficus</taxon>
    </lineage>
</organism>
<gene>
    <name evidence="1" type="ORF">TIFTF001_023047</name>
</gene>
<dbReference type="EMBL" id="BTGU01000048">
    <property type="protein sequence ID" value="GMN53910.1"/>
    <property type="molecule type" value="Genomic_DNA"/>
</dbReference>
<protein>
    <submittedName>
        <fullName evidence="1">Uncharacterized protein</fullName>
    </submittedName>
</protein>
<sequence>MCCLPPGAKTTSDVPKHLIPLIMVAMDHMEPDFELLLHMTSSPTSSSLIPPTGLQSWPAG</sequence>
<evidence type="ECO:0000313" key="2">
    <source>
        <dbReference type="Proteomes" id="UP001187192"/>
    </source>
</evidence>
<keyword evidence="2" id="KW-1185">Reference proteome</keyword>
<dbReference type="AlphaFoldDB" id="A0AA88AL46"/>